<dbReference type="GO" id="GO:0016987">
    <property type="term" value="F:sigma factor activity"/>
    <property type="evidence" value="ECO:0007669"/>
    <property type="project" value="UniProtKB-KW"/>
</dbReference>
<evidence type="ECO:0000256" key="2">
    <source>
        <dbReference type="ARBA" id="ARBA00023015"/>
    </source>
</evidence>
<dbReference type="InterPro" id="IPR014284">
    <property type="entry name" value="RNA_pol_sigma-70_dom"/>
</dbReference>
<dbReference type="CDD" id="cd06171">
    <property type="entry name" value="Sigma70_r4"/>
    <property type="match status" value="1"/>
</dbReference>
<dbReference type="EMBL" id="AP021875">
    <property type="protein sequence ID" value="BBO75261.1"/>
    <property type="molecule type" value="Genomic_DNA"/>
</dbReference>
<feature type="domain" description="RNA polymerase sigma-70 region 2" evidence="6">
    <location>
        <begin position="47"/>
        <end position="112"/>
    </location>
</feature>
<dbReference type="Gene3D" id="1.10.10.10">
    <property type="entry name" value="Winged helix-like DNA-binding domain superfamily/Winged helix DNA-binding domain"/>
    <property type="match status" value="1"/>
</dbReference>
<dbReference type="InterPro" id="IPR036388">
    <property type="entry name" value="WH-like_DNA-bd_sf"/>
</dbReference>
<feature type="domain" description="RNA polymerase sigma factor 70 region 4 type 2" evidence="7">
    <location>
        <begin position="152"/>
        <end position="204"/>
    </location>
</feature>
<evidence type="ECO:0000256" key="1">
    <source>
        <dbReference type="ARBA" id="ARBA00010641"/>
    </source>
</evidence>
<dbReference type="GO" id="GO:0003677">
    <property type="term" value="F:DNA binding"/>
    <property type="evidence" value="ECO:0007669"/>
    <property type="project" value="UniProtKB-KW"/>
</dbReference>
<proteinExistence type="inferred from homology"/>
<dbReference type="Proteomes" id="UP000427769">
    <property type="component" value="Chromosome"/>
</dbReference>
<dbReference type="GO" id="GO:0006352">
    <property type="term" value="P:DNA-templated transcription initiation"/>
    <property type="evidence" value="ECO:0007669"/>
    <property type="project" value="InterPro"/>
</dbReference>
<dbReference type="InterPro" id="IPR013249">
    <property type="entry name" value="RNA_pol_sigma70_r4_t2"/>
</dbReference>
<evidence type="ECO:0000313" key="8">
    <source>
        <dbReference type="EMBL" id="BBO75261.1"/>
    </source>
</evidence>
<protein>
    <submittedName>
        <fullName evidence="8">RNA polymerase sigma factor RpoE</fullName>
    </submittedName>
</protein>
<sequence>MHRFKRLYVYDMRYQQSKCDLPDAEIDDAAVIDRVLNGDTDAFGLLMNKYGAMVVNRIKYHVPEAGLEETVQDAFVRAYRSLGTCRDRKKFKAWLSSIAVKAAYDYLRKQYRRKETVVSKLTADHRDWLEHVSIQQSKEEYRRRLACSEAREVLNRALCQLPEQDRMVLELVHLQEIPVKEAAKLLGWSAINVKVRSHRSRKKLRAIIEDMITREKE</sequence>
<accession>A0A5K7Z6G0</accession>
<dbReference type="SUPFAM" id="SSF88946">
    <property type="entry name" value="Sigma2 domain of RNA polymerase sigma factors"/>
    <property type="match status" value="1"/>
</dbReference>
<dbReference type="InterPro" id="IPR013324">
    <property type="entry name" value="RNA_pol_sigma_r3/r4-like"/>
</dbReference>
<gene>
    <name evidence="8" type="primary">algU</name>
    <name evidence="8" type="ORF">DSCW_26780</name>
</gene>
<keyword evidence="9" id="KW-1185">Reference proteome</keyword>
<keyword evidence="5" id="KW-0804">Transcription</keyword>
<evidence type="ECO:0000256" key="5">
    <source>
        <dbReference type="ARBA" id="ARBA00023163"/>
    </source>
</evidence>
<keyword evidence="3" id="KW-0731">Sigma factor</keyword>
<evidence type="ECO:0000256" key="3">
    <source>
        <dbReference type="ARBA" id="ARBA00023082"/>
    </source>
</evidence>
<dbReference type="KEGG" id="dwd:DSCW_26780"/>
<name>A0A5K7Z6G0_9BACT</name>
<dbReference type="Gene3D" id="1.10.1740.10">
    <property type="match status" value="1"/>
</dbReference>
<reference evidence="8 9" key="1">
    <citation type="submission" date="2019-11" db="EMBL/GenBank/DDBJ databases">
        <title>Comparative genomics of hydrocarbon-degrading Desulfosarcina strains.</title>
        <authorList>
            <person name="Watanabe M."/>
            <person name="Kojima H."/>
            <person name="Fukui M."/>
        </authorList>
    </citation>
    <scope>NUCLEOTIDE SEQUENCE [LARGE SCALE GENOMIC DNA]</scope>
    <source>
        <strain evidence="8 9">PP31</strain>
    </source>
</reference>
<dbReference type="PANTHER" id="PTHR43133">
    <property type="entry name" value="RNA POLYMERASE ECF-TYPE SIGMA FACTO"/>
    <property type="match status" value="1"/>
</dbReference>
<keyword evidence="2" id="KW-0805">Transcription regulation</keyword>
<dbReference type="SUPFAM" id="SSF88659">
    <property type="entry name" value="Sigma3 and sigma4 domains of RNA polymerase sigma factors"/>
    <property type="match status" value="1"/>
</dbReference>
<comment type="similarity">
    <text evidence="1">Belongs to the sigma-70 factor family. ECF subfamily.</text>
</comment>
<dbReference type="InterPro" id="IPR039425">
    <property type="entry name" value="RNA_pol_sigma-70-like"/>
</dbReference>
<organism evidence="8 9">
    <name type="scientific">Desulfosarcina widdelii</name>
    <dbReference type="NCBI Taxonomy" id="947919"/>
    <lineage>
        <taxon>Bacteria</taxon>
        <taxon>Pseudomonadati</taxon>
        <taxon>Thermodesulfobacteriota</taxon>
        <taxon>Desulfobacteria</taxon>
        <taxon>Desulfobacterales</taxon>
        <taxon>Desulfosarcinaceae</taxon>
        <taxon>Desulfosarcina</taxon>
    </lineage>
</organism>
<dbReference type="AlphaFoldDB" id="A0A5K7Z6G0"/>
<dbReference type="Pfam" id="PF04542">
    <property type="entry name" value="Sigma70_r2"/>
    <property type="match status" value="1"/>
</dbReference>
<keyword evidence="4" id="KW-0238">DNA-binding</keyword>
<evidence type="ECO:0000259" key="7">
    <source>
        <dbReference type="Pfam" id="PF08281"/>
    </source>
</evidence>
<evidence type="ECO:0000256" key="4">
    <source>
        <dbReference type="ARBA" id="ARBA00023125"/>
    </source>
</evidence>
<evidence type="ECO:0000313" key="9">
    <source>
        <dbReference type="Proteomes" id="UP000427769"/>
    </source>
</evidence>
<dbReference type="Pfam" id="PF08281">
    <property type="entry name" value="Sigma70_r4_2"/>
    <property type="match status" value="1"/>
</dbReference>
<dbReference type="NCBIfam" id="TIGR02937">
    <property type="entry name" value="sigma70-ECF"/>
    <property type="match status" value="1"/>
</dbReference>
<dbReference type="InterPro" id="IPR013325">
    <property type="entry name" value="RNA_pol_sigma_r2"/>
</dbReference>
<evidence type="ECO:0000259" key="6">
    <source>
        <dbReference type="Pfam" id="PF04542"/>
    </source>
</evidence>
<dbReference type="InterPro" id="IPR007627">
    <property type="entry name" value="RNA_pol_sigma70_r2"/>
</dbReference>
<dbReference type="PANTHER" id="PTHR43133:SF8">
    <property type="entry name" value="RNA POLYMERASE SIGMA FACTOR HI_1459-RELATED"/>
    <property type="match status" value="1"/>
</dbReference>